<feature type="transmembrane region" description="Helical" evidence="5">
    <location>
        <begin position="151"/>
        <end position="173"/>
    </location>
</feature>
<keyword evidence="2 5" id="KW-0812">Transmembrane</keyword>
<evidence type="ECO:0000256" key="1">
    <source>
        <dbReference type="ARBA" id="ARBA00004141"/>
    </source>
</evidence>
<feature type="transmembrane region" description="Helical" evidence="5">
    <location>
        <begin position="121"/>
        <end position="139"/>
    </location>
</feature>
<organism evidence="6 7">
    <name type="scientific">Caerostris darwini</name>
    <dbReference type="NCBI Taxonomy" id="1538125"/>
    <lineage>
        <taxon>Eukaryota</taxon>
        <taxon>Metazoa</taxon>
        <taxon>Ecdysozoa</taxon>
        <taxon>Arthropoda</taxon>
        <taxon>Chelicerata</taxon>
        <taxon>Arachnida</taxon>
        <taxon>Araneae</taxon>
        <taxon>Araneomorphae</taxon>
        <taxon>Entelegynae</taxon>
        <taxon>Araneoidea</taxon>
        <taxon>Araneidae</taxon>
        <taxon>Caerostris</taxon>
    </lineage>
</organism>
<dbReference type="SUPFAM" id="SSF103473">
    <property type="entry name" value="MFS general substrate transporter"/>
    <property type="match status" value="1"/>
</dbReference>
<dbReference type="GO" id="GO:0022857">
    <property type="term" value="F:transmembrane transporter activity"/>
    <property type="evidence" value="ECO:0007669"/>
    <property type="project" value="InterPro"/>
</dbReference>
<feature type="transmembrane region" description="Helical" evidence="5">
    <location>
        <begin position="378"/>
        <end position="398"/>
    </location>
</feature>
<evidence type="ECO:0008006" key="8">
    <source>
        <dbReference type="Google" id="ProtNLM"/>
    </source>
</evidence>
<evidence type="ECO:0000256" key="2">
    <source>
        <dbReference type="ARBA" id="ARBA00022692"/>
    </source>
</evidence>
<sequence length="504" mass="56960">MVKTDGGDLEEPADVHCRLRRIENSNEYGTSAALKDVCVDNSNTQPTLSTWSVCWQFTKSLRIEPVMFLFMFSYILNTTCLTNMIMDKGCLFYYNYSIKICDNLSANRNESDSVEVLANNYNLYMNLLAPIGALVVIFLAPWSDKYGRKPLLLLALFGYFINDLGIILCTVYYDSDLYFIILSSLATQITGGWIGVMTVIYSYISDISSPESRSFRYTFLQIAFGLAVTLSALAGGEIYHYYGYLPVFETSASGHLVAIIWVLLFVPETRGLELRVSFSKKLRNIFASQNLTDGLRTCLKRRDDRGRLRLWMLLLSSCTISLTYEVYTNIAYVYAHHMYKWDPTEYSEMWTIFSFSEMVVVLVVTSLLVKVLKLSDPLIGIIGSLSIISKNVFLAFAYELPLYYISNITGFLNGLGTLAVRSQISKLVAEDELGQVFSFLATCEAIVPLLAAAIIAKIFNATIKVFPGACYLAATVFLLLPLGTFIWQFYRHRRYKSNVLISEI</sequence>
<feature type="transmembrane region" description="Helical" evidence="5">
    <location>
        <begin position="179"/>
        <end position="203"/>
    </location>
</feature>
<keyword evidence="3 5" id="KW-1133">Transmembrane helix</keyword>
<feature type="transmembrane region" description="Helical" evidence="5">
    <location>
        <begin position="241"/>
        <end position="266"/>
    </location>
</feature>
<evidence type="ECO:0000256" key="3">
    <source>
        <dbReference type="ARBA" id="ARBA00022989"/>
    </source>
</evidence>
<name>A0AAV4T9E9_9ARAC</name>
<dbReference type="PANTHER" id="PTHR23507">
    <property type="entry name" value="ZGC:174356"/>
    <property type="match status" value="1"/>
</dbReference>
<dbReference type="AlphaFoldDB" id="A0AAV4T9E9"/>
<evidence type="ECO:0000256" key="5">
    <source>
        <dbReference type="SAM" id="Phobius"/>
    </source>
</evidence>
<gene>
    <name evidence="6" type="primary">slc46a1</name>
    <name evidence="6" type="ORF">CDAR_510761</name>
</gene>
<dbReference type="InterPro" id="IPR011701">
    <property type="entry name" value="MFS"/>
</dbReference>
<protein>
    <recommendedName>
        <fullName evidence="8">Proton-coupled folate transporter</fullName>
    </recommendedName>
</protein>
<feature type="transmembrane region" description="Helical" evidence="5">
    <location>
        <begin position="404"/>
        <end position="424"/>
    </location>
</feature>
<feature type="transmembrane region" description="Helical" evidence="5">
    <location>
        <begin position="465"/>
        <end position="487"/>
    </location>
</feature>
<feature type="transmembrane region" description="Helical" evidence="5">
    <location>
        <begin position="66"/>
        <end position="86"/>
    </location>
</feature>
<feature type="transmembrane region" description="Helical" evidence="5">
    <location>
        <begin position="436"/>
        <end position="459"/>
    </location>
</feature>
<evidence type="ECO:0000313" key="6">
    <source>
        <dbReference type="EMBL" id="GIY42329.1"/>
    </source>
</evidence>
<reference evidence="6 7" key="1">
    <citation type="submission" date="2021-06" db="EMBL/GenBank/DDBJ databases">
        <title>Caerostris darwini draft genome.</title>
        <authorList>
            <person name="Kono N."/>
            <person name="Arakawa K."/>
        </authorList>
    </citation>
    <scope>NUCLEOTIDE SEQUENCE [LARGE SCALE GENOMIC DNA]</scope>
</reference>
<keyword evidence="7" id="KW-1185">Reference proteome</keyword>
<dbReference type="GO" id="GO:0016020">
    <property type="term" value="C:membrane"/>
    <property type="evidence" value="ECO:0007669"/>
    <property type="project" value="UniProtKB-SubCell"/>
</dbReference>
<accession>A0AAV4T9E9</accession>
<comment type="caution">
    <text evidence="6">The sequence shown here is derived from an EMBL/GenBank/DDBJ whole genome shotgun (WGS) entry which is preliminary data.</text>
</comment>
<dbReference type="EMBL" id="BPLQ01009186">
    <property type="protein sequence ID" value="GIY42329.1"/>
    <property type="molecule type" value="Genomic_DNA"/>
</dbReference>
<dbReference type="Pfam" id="PF07690">
    <property type="entry name" value="MFS_1"/>
    <property type="match status" value="1"/>
</dbReference>
<feature type="transmembrane region" description="Helical" evidence="5">
    <location>
        <begin position="350"/>
        <end position="371"/>
    </location>
</feature>
<feature type="transmembrane region" description="Helical" evidence="5">
    <location>
        <begin position="310"/>
        <end position="330"/>
    </location>
</feature>
<proteinExistence type="predicted"/>
<dbReference type="PANTHER" id="PTHR23507:SF1">
    <property type="entry name" value="FI18259P1-RELATED"/>
    <property type="match status" value="1"/>
</dbReference>
<dbReference type="Proteomes" id="UP001054837">
    <property type="component" value="Unassembled WGS sequence"/>
</dbReference>
<keyword evidence="4 5" id="KW-0472">Membrane</keyword>
<dbReference type="Gene3D" id="1.20.1250.20">
    <property type="entry name" value="MFS general substrate transporter like domains"/>
    <property type="match status" value="1"/>
</dbReference>
<feature type="transmembrane region" description="Helical" evidence="5">
    <location>
        <begin position="215"/>
        <end position="235"/>
    </location>
</feature>
<dbReference type="InterPro" id="IPR036259">
    <property type="entry name" value="MFS_trans_sf"/>
</dbReference>
<evidence type="ECO:0000256" key="4">
    <source>
        <dbReference type="ARBA" id="ARBA00023136"/>
    </source>
</evidence>
<evidence type="ECO:0000313" key="7">
    <source>
        <dbReference type="Proteomes" id="UP001054837"/>
    </source>
</evidence>
<comment type="subcellular location">
    <subcellularLocation>
        <location evidence="1">Membrane</location>
        <topology evidence="1">Multi-pass membrane protein</topology>
    </subcellularLocation>
</comment>